<feature type="transmembrane region" description="Helical" evidence="2">
    <location>
        <begin position="334"/>
        <end position="352"/>
    </location>
</feature>
<dbReference type="EMBL" id="QEIN01000037">
    <property type="protein sequence ID" value="RCV60593.1"/>
    <property type="molecule type" value="Genomic_DNA"/>
</dbReference>
<dbReference type="InterPro" id="IPR009339">
    <property type="entry name" value="DUF998"/>
</dbReference>
<evidence type="ECO:0008006" key="5">
    <source>
        <dbReference type="Google" id="ProtNLM"/>
    </source>
</evidence>
<dbReference type="AlphaFoldDB" id="A0A368T8F5"/>
<reference evidence="3 4" key="1">
    <citation type="submission" date="2018-04" db="EMBL/GenBank/DDBJ databases">
        <title>Novel actinobacteria from marine sediment.</title>
        <authorList>
            <person name="Ng Z.Y."/>
            <person name="Tan G.Y.A."/>
        </authorList>
    </citation>
    <scope>NUCLEOTIDE SEQUENCE [LARGE SCALE GENOMIC DNA]</scope>
    <source>
        <strain evidence="3 4">TPS81</strain>
    </source>
</reference>
<organism evidence="3 4">
    <name type="scientific">Marinitenerispora sediminis</name>
    <dbReference type="NCBI Taxonomy" id="1931232"/>
    <lineage>
        <taxon>Bacteria</taxon>
        <taxon>Bacillati</taxon>
        <taxon>Actinomycetota</taxon>
        <taxon>Actinomycetes</taxon>
        <taxon>Streptosporangiales</taxon>
        <taxon>Nocardiopsidaceae</taxon>
        <taxon>Marinitenerispora</taxon>
    </lineage>
</organism>
<proteinExistence type="predicted"/>
<feature type="region of interest" description="Disordered" evidence="1">
    <location>
        <begin position="1"/>
        <end position="119"/>
    </location>
</feature>
<evidence type="ECO:0000256" key="1">
    <source>
        <dbReference type="SAM" id="MobiDB-lite"/>
    </source>
</evidence>
<evidence type="ECO:0000313" key="4">
    <source>
        <dbReference type="Proteomes" id="UP000253318"/>
    </source>
</evidence>
<dbReference type="OrthoDB" id="5191116at2"/>
<feature type="transmembrane region" description="Helical" evidence="2">
    <location>
        <begin position="187"/>
        <end position="208"/>
    </location>
</feature>
<feature type="compositionally biased region" description="Gly residues" evidence="1">
    <location>
        <begin position="144"/>
        <end position="154"/>
    </location>
</feature>
<feature type="transmembrane region" description="Helical" evidence="2">
    <location>
        <begin position="242"/>
        <end position="261"/>
    </location>
</feature>
<name>A0A368T8F5_9ACTN</name>
<feature type="transmembrane region" description="Helical" evidence="2">
    <location>
        <begin position="364"/>
        <end position="383"/>
    </location>
</feature>
<dbReference type="Proteomes" id="UP000253318">
    <property type="component" value="Unassembled WGS sequence"/>
</dbReference>
<feature type="compositionally biased region" description="Basic residues" evidence="1">
    <location>
        <begin position="22"/>
        <end position="35"/>
    </location>
</feature>
<keyword evidence="2" id="KW-0472">Membrane</keyword>
<keyword evidence="2" id="KW-0812">Transmembrane</keyword>
<evidence type="ECO:0000256" key="2">
    <source>
        <dbReference type="SAM" id="Phobius"/>
    </source>
</evidence>
<sequence length="407" mass="42278">MAVAERRRDHRRGPTGPGGGPRARRGAHSLNRRARGGPVMSGTRAQTGTAPAPGRRTGSRPRATRSAASCDPPRWLLGREPRSGRGRRGRGAVWRGGRGRAVPHRGRVPRGAASRSCPRIGGAAACGAVPWARDVRRPPRVGRRGSGLRGGPGAGSDRSGTRQEAAHVLGTEEHEVPAVSRSTRLGAIAWLLGAAQFLAAHLVVQWAWPQPYSWSANNVSDLGAVECGDWAGRYICSPLHGVMNASFVLQGVAFIAGALLVRTLWRRGAVASWGAGVLLAVAGAGWIIVGLAPADVQPQAHSAGALLLAAGNVGLVLAGLGARAGALRPTASTALVLGLVGVAATVLFMTGIDLGLGLGGMERFWILPAQIWTVLAGAVLLLAREGVMGTPARRGPRRPRRDVRRGA</sequence>
<protein>
    <recommendedName>
        <fullName evidence="5">DUF998 domain-containing protein</fullName>
    </recommendedName>
</protein>
<feature type="compositionally biased region" description="Basic residues" evidence="1">
    <location>
        <begin position="97"/>
        <end position="108"/>
    </location>
</feature>
<feature type="transmembrane region" description="Helical" evidence="2">
    <location>
        <begin position="300"/>
        <end position="322"/>
    </location>
</feature>
<gene>
    <name evidence="3" type="ORF">DEF24_06755</name>
</gene>
<keyword evidence="2" id="KW-1133">Transmembrane helix</keyword>
<accession>A0A368T8F5</accession>
<evidence type="ECO:0000313" key="3">
    <source>
        <dbReference type="EMBL" id="RCV60593.1"/>
    </source>
</evidence>
<feature type="region of interest" description="Disordered" evidence="1">
    <location>
        <begin position="137"/>
        <end position="165"/>
    </location>
</feature>
<dbReference type="Pfam" id="PF06197">
    <property type="entry name" value="DUF998"/>
    <property type="match status" value="1"/>
</dbReference>
<comment type="caution">
    <text evidence="3">The sequence shown here is derived from an EMBL/GenBank/DDBJ whole genome shotgun (WGS) entry which is preliminary data.</text>
</comment>
<keyword evidence="4" id="KW-1185">Reference proteome</keyword>
<feature type="transmembrane region" description="Helical" evidence="2">
    <location>
        <begin position="273"/>
        <end position="294"/>
    </location>
</feature>